<reference evidence="2 3" key="1">
    <citation type="journal article" date="2020" name="IScience">
        <title>Genome Sequencing of the Endangered Kingdonia uniflora (Circaeasteraceae, Ranunculales) Reveals Potential Mechanisms of Evolutionary Specialization.</title>
        <authorList>
            <person name="Sun Y."/>
            <person name="Deng T."/>
            <person name="Zhang A."/>
            <person name="Moore M.J."/>
            <person name="Landis J.B."/>
            <person name="Lin N."/>
            <person name="Zhang H."/>
            <person name="Zhang X."/>
            <person name="Huang J."/>
            <person name="Zhang X."/>
            <person name="Sun H."/>
            <person name="Wang H."/>
        </authorList>
    </citation>
    <scope>NUCLEOTIDE SEQUENCE [LARGE SCALE GENOMIC DNA]</scope>
    <source>
        <strain evidence="2">TB1705</strain>
        <tissue evidence="2">Leaf</tissue>
    </source>
</reference>
<evidence type="ECO:0000256" key="1">
    <source>
        <dbReference type="SAM" id="MobiDB-lite"/>
    </source>
</evidence>
<dbReference type="Proteomes" id="UP000541444">
    <property type="component" value="Unassembled WGS sequence"/>
</dbReference>
<sequence>MSASSSINRNSLSLLPPPPLFWSGAGNNSSLLGSSDDENRGRPNNSFKRGVDSNMGKGQELRWRTPGDELHGWDGDNDMFADESHMHGRQDLDHNKHMMNGSGWGR</sequence>
<feature type="compositionally biased region" description="Low complexity" evidence="1">
    <location>
        <begin position="1"/>
        <end position="14"/>
    </location>
</feature>
<protein>
    <submittedName>
        <fullName evidence="2">Uncharacterized protein</fullName>
    </submittedName>
</protein>
<dbReference type="AlphaFoldDB" id="A0A7J7M2T7"/>
<evidence type="ECO:0000313" key="2">
    <source>
        <dbReference type="EMBL" id="KAF6149094.1"/>
    </source>
</evidence>
<feature type="compositionally biased region" description="Basic and acidic residues" evidence="1">
    <location>
        <begin position="59"/>
        <end position="74"/>
    </location>
</feature>
<evidence type="ECO:0000313" key="3">
    <source>
        <dbReference type="Proteomes" id="UP000541444"/>
    </source>
</evidence>
<name>A0A7J7M2T7_9MAGN</name>
<gene>
    <name evidence="2" type="ORF">GIB67_018672</name>
</gene>
<dbReference type="EMBL" id="JACGCM010001805">
    <property type="protein sequence ID" value="KAF6149094.1"/>
    <property type="molecule type" value="Genomic_DNA"/>
</dbReference>
<feature type="region of interest" description="Disordered" evidence="1">
    <location>
        <begin position="87"/>
        <end position="106"/>
    </location>
</feature>
<organism evidence="2 3">
    <name type="scientific">Kingdonia uniflora</name>
    <dbReference type="NCBI Taxonomy" id="39325"/>
    <lineage>
        <taxon>Eukaryota</taxon>
        <taxon>Viridiplantae</taxon>
        <taxon>Streptophyta</taxon>
        <taxon>Embryophyta</taxon>
        <taxon>Tracheophyta</taxon>
        <taxon>Spermatophyta</taxon>
        <taxon>Magnoliopsida</taxon>
        <taxon>Ranunculales</taxon>
        <taxon>Circaeasteraceae</taxon>
        <taxon>Kingdonia</taxon>
    </lineage>
</organism>
<comment type="caution">
    <text evidence="2">The sequence shown here is derived from an EMBL/GenBank/DDBJ whole genome shotgun (WGS) entry which is preliminary data.</text>
</comment>
<keyword evidence="3" id="KW-1185">Reference proteome</keyword>
<proteinExistence type="predicted"/>
<feature type="region of interest" description="Disordered" evidence="1">
    <location>
        <begin position="1"/>
        <end position="76"/>
    </location>
</feature>
<feature type="compositionally biased region" description="Basic and acidic residues" evidence="1">
    <location>
        <begin position="87"/>
        <end position="96"/>
    </location>
</feature>
<accession>A0A7J7M2T7</accession>
<dbReference type="OrthoDB" id="1938945at2759"/>